<dbReference type="GO" id="GO:0008270">
    <property type="term" value="F:zinc ion binding"/>
    <property type="evidence" value="ECO:0007669"/>
    <property type="project" value="InterPro"/>
</dbReference>
<evidence type="ECO:0000256" key="3">
    <source>
        <dbReference type="ARBA" id="ARBA00022723"/>
    </source>
</evidence>
<proteinExistence type="inferred from homology"/>
<dbReference type="PIRSF" id="PIRSF004803">
    <property type="entry name" value="RnjA"/>
    <property type="match status" value="1"/>
</dbReference>
<keyword evidence="7 9" id="KW-0269">Exonuclease</keyword>
<evidence type="ECO:0000256" key="6">
    <source>
        <dbReference type="ARBA" id="ARBA00022833"/>
    </source>
</evidence>
<keyword evidence="4 9" id="KW-0255">Endonuclease</keyword>
<dbReference type="EMBL" id="DPBP01000013">
    <property type="protein sequence ID" value="HCE16799.1"/>
    <property type="molecule type" value="Genomic_DNA"/>
</dbReference>
<feature type="binding site" evidence="12">
    <location>
        <position position="71"/>
    </location>
    <ligand>
        <name>Zn(2+)</name>
        <dbReference type="ChEBI" id="CHEBI:29105"/>
        <label>1</label>
        <note>catalytic</note>
    </ligand>
</feature>
<dbReference type="Pfam" id="PF00753">
    <property type="entry name" value="Lactamase_B"/>
    <property type="match status" value="1"/>
</dbReference>
<dbReference type="InterPro" id="IPR041636">
    <property type="entry name" value="RNase_J_C"/>
</dbReference>
<keyword evidence="2 9" id="KW-0540">Nuclease</keyword>
<keyword evidence="9" id="KW-0698">rRNA processing</keyword>
<feature type="binding site" evidence="12">
    <location>
        <position position="442"/>
    </location>
    <ligand>
        <name>Ca(2+)</name>
        <dbReference type="ChEBI" id="CHEBI:29108"/>
    </ligand>
</feature>
<feature type="active site" description="Proton acceptor" evidence="10">
    <location>
        <position position="366"/>
    </location>
</feature>
<dbReference type="AlphaFoldDB" id="A0A3D1JDZ7"/>
<feature type="binding site" evidence="12">
    <location>
        <position position="139"/>
    </location>
    <ligand>
        <name>Zn(2+)</name>
        <dbReference type="ChEBI" id="CHEBI:29105"/>
        <label>1</label>
        <note>catalytic</note>
    </ligand>
</feature>
<comment type="function">
    <text evidence="9">An RNase that has 5'-3' exonuclease and possibly endonuclease activity. Involved in maturation of rRNA and in some organisms also mRNA maturation and/or decay.</text>
</comment>
<comment type="caution">
    <text evidence="14">The sequence shown here is derived from an EMBL/GenBank/DDBJ whole genome shotgun (WGS) entry which is preliminary data.</text>
</comment>
<feature type="domain" description="Metallo-beta-lactamase" evidence="13">
    <location>
        <begin position="18"/>
        <end position="215"/>
    </location>
</feature>
<keyword evidence="6 12" id="KW-0862">Zinc</keyword>
<evidence type="ECO:0000256" key="4">
    <source>
        <dbReference type="ARBA" id="ARBA00022759"/>
    </source>
</evidence>
<sequence length="548" mass="60549">MSSKPLRIIPLGGLGEVGRNMMVYEYNDEILVVDAGLMFPENDMLGIDYIIPDLTYLSQNRSKVRGIVITHGHEDHIGAIHHLLNEVNAPIYATPLTRGLLEVKLGRNGLGSKADLHTVQAGDTVSIGPFEVEFFHVCHSIPDGVGLGIHTPAGLIVHSGDYKFDHTPVDGKPSDYARLASFSQKGVLALLADSTNAERPGWTPSEKTIDAAFEDVFTNASGRIILASFASLISRMQQVANAASKHKRKLAFVGTSMIDNMKMAVKLGYLDFPENLVVPIEQALNMPREQVVIMCTGSQGEPTSILGRLSMGTNRLFDIIPGDTVVLSSHPIPGNEESVYRVINRLFQLGANVIYEAIAPVHVSGHASQEEMKLLIHLTRPRYVLPIHGELRQLYQHARLARQVGIPEENIQIIQNGQVVEFLDGKMRLTGEQVPAQYVFVDGSGVGDVDPDVMREREALSRDGIVLVNLTLTRDFNAVVYEPEIITKGFILSRESDELLASARREIIQAASRANGNVRRVVEDTLREFLYKETRRRPMVFVNISRSI</sequence>
<dbReference type="Gene3D" id="3.10.20.580">
    <property type="match status" value="1"/>
</dbReference>
<dbReference type="Gene3D" id="3.60.15.10">
    <property type="entry name" value="Ribonuclease Z/Hydroxyacylglutathione hydrolase-like"/>
    <property type="match status" value="1"/>
</dbReference>
<evidence type="ECO:0000256" key="11">
    <source>
        <dbReference type="PIRSR" id="PIRSR004803-2"/>
    </source>
</evidence>
<dbReference type="PROSITE" id="PS01292">
    <property type="entry name" value="UPF0036"/>
    <property type="match status" value="1"/>
</dbReference>
<organism evidence="14 15">
    <name type="scientific">Anaerolinea thermolimosa</name>
    <dbReference type="NCBI Taxonomy" id="229919"/>
    <lineage>
        <taxon>Bacteria</taxon>
        <taxon>Bacillati</taxon>
        <taxon>Chloroflexota</taxon>
        <taxon>Anaerolineae</taxon>
        <taxon>Anaerolineales</taxon>
        <taxon>Anaerolineaceae</taxon>
        <taxon>Anaerolinea</taxon>
    </lineage>
</organism>
<dbReference type="InterPro" id="IPR036866">
    <property type="entry name" value="RibonucZ/Hydroxyglut_hydro"/>
</dbReference>
<dbReference type="GO" id="GO:0004521">
    <property type="term" value="F:RNA endonuclease activity"/>
    <property type="evidence" value="ECO:0007669"/>
    <property type="project" value="UniProtKB-UniRule"/>
</dbReference>
<dbReference type="InterPro" id="IPR004613">
    <property type="entry name" value="RNase_J"/>
</dbReference>
<reference evidence="14 15" key="1">
    <citation type="journal article" date="2018" name="Nat. Biotechnol.">
        <title>A standardized bacterial taxonomy based on genome phylogeny substantially revises the tree of life.</title>
        <authorList>
            <person name="Parks D.H."/>
            <person name="Chuvochina M."/>
            <person name="Waite D.W."/>
            <person name="Rinke C."/>
            <person name="Skarshewski A."/>
            <person name="Chaumeil P.A."/>
            <person name="Hugenholtz P."/>
        </authorList>
    </citation>
    <scope>NUCLEOTIDE SEQUENCE [LARGE SCALE GENOMIC DNA]</scope>
    <source>
        <strain evidence="14">UBA8781</strain>
    </source>
</reference>
<dbReference type="Pfam" id="PF07521">
    <property type="entry name" value="RMMBL"/>
    <property type="match status" value="1"/>
</dbReference>
<dbReference type="GO" id="GO:0004534">
    <property type="term" value="F:5'-3' RNA exonuclease activity"/>
    <property type="evidence" value="ECO:0007669"/>
    <property type="project" value="UniProtKB-UniRule"/>
</dbReference>
<dbReference type="SUPFAM" id="SSF56281">
    <property type="entry name" value="Metallo-hydrolase/oxidoreductase"/>
    <property type="match status" value="1"/>
</dbReference>
<keyword evidence="3 12" id="KW-0479">Metal-binding</keyword>
<comment type="cofactor">
    <cofactor evidence="12">
        <name>Zn(2+)</name>
        <dbReference type="ChEBI" id="CHEBI:29105"/>
    </cofactor>
    <text evidence="12">Binds 2 Zn(2+) ions per subunit. It is not clear if Zn(2+) or Mg(2+) is physiologically important.</text>
</comment>
<feature type="binding site" evidence="12">
    <location>
        <position position="48"/>
    </location>
    <ligand>
        <name>Ca(2+)</name>
        <dbReference type="ChEBI" id="CHEBI:29108"/>
    </ligand>
</feature>
<comment type="similarity">
    <text evidence="9">Belongs to the metallo-beta-lactamase superfamily. RNA-metabolizing metallo-beta-lactamase-like family. Bacterial RNase J subfamily.</text>
</comment>
<dbReference type="InterPro" id="IPR001587">
    <property type="entry name" value="RNase_J_CS"/>
</dbReference>
<dbReference type="NCBIfam" id="TIGR00649">
    <property type="entry name" value="MG423"/>
    <property type="match status" value="1"/>
</dbReference>
<name>A0A3D1JDZ7_9CHLR</name>
<comment type="subcellular location">
    <subcellularLocation>
        <location evidence="9">Cytoplasm</location>
    </subcellularLocation>
</comment>
<evidence type="ECO:0000256" key="5">
    <source>
        <dbReference type="ARBA" id="ARBA00022801"/>
    </source>
</evidence>
<accession>A0A3D1JDZ7</accession>
<evidence type="ECO:0000256" key="7">
    <source>
        <dbReference type="ARBA" id="ARBA00022839"/>
    </source>
</evidence>
<dbReference type="InterPro" id="IPR001279">
    <property type="entry name" value="Metallo-B-lactamas"/>
</dbReference>
<evidence type="ECO:0000313" key="15">
    <source>
        <dbReference type="Proteomes" id="UP000264141"/>
    </source>
</evidence>
<feature type="active site" description="Proton donor" evidence="10">
    <location>
        <position position="193"/>
    </location>
</feature>
<feature type="binding site" evidence="12">
    <location>
        <position position="161"/>
    </location>
    <ligand>
        <name>Zn(2+)</name>
        <dbReference type="ChEBI" id="CHEBI:29105"/>
        <label>1</label>
        <note>catalytic</note>
    </ligand>
</feature>
<keyword evidence="5 9" id="KW-0378">Hydrolase</keyword>
<evidence type="ECO:0000256" key="9">
    <source>
        <dbReference type="HAMAP-Rule" id="MF_01491"/>
    </source>
</evidence>
<dbReference type="GO" id="GO:0005737">
    <property type="term" value="C:cytoplasm"/>
    <property type="evidence" value="ECO:0007669"/>
    <property type="project" value="UniProtKB-SubCell"/>
</dbReference>
<feature type="binding site" evidence="12">
    <location>
        <position position="388"/>
    </location>
    <ligand>
        <name>Zn(2+)</name>
        <dbReference type="ChEBI" id="CHEBI:29105"/>
        <label>1</label>
        <note>catalytic</note>
    </ligand>
</feature>
<dbReference type="GO" id="GO:0003723">
    <property type="term" value="F:RNA binding"/>
    <property type="evidence" value="ECO:0007669"/>
    <property type="project" value="UniProtKB-UniRule"/>
</dbReference>
<dbReference type="EC" id="3.1.-.-" evidence="9"/>
<keyword evidence="1 9" id="KW-0963">Cytoplasm</keyword>
<dbReference type="InterPro" id="IPR055132">
    <property type="entry name" value="RNase_J_b_CASP"/>
</dbReference>
<evidence type="ECO:0000256" key="10">
    <source>
        <dbReference type="PIRSR" id="PIRSR004803-1"/>
    </source>
</evidence>
<dbReference type="Pfam" id="PF17770">
    <property type="entry name" value="RNase_J_C"/>
    <property type="match status" value="1"/>
</dbReference>
<evidence type="ECO:0000256" key="12">
    <source>
        <dbReference type="PIRSR" id="PIRSR004803-3"/>
    </source>
</evidence>
<dbReference type="STRING" id="229919.GCA_001050195_00401"/>
<keyword evidence="8 9" id="KW-0694">RNA-binding</keyword>
<dbReference type="PANTHER" id="PTHR43694:SF1">
    <property type="entry name" value="RIBONUCLEASE J"/>
    <property type="match status" value="1"/>
</dbReference>
<protein>
    <recommendedName>
        <fullName evidence="9">Ribonuclease J</fullName>
        <shortName evidence="9">RNase J</shortName>
        <ecNumber evidence="9">3.1.-.-</ecNumber>
    </recommendedName>
</protein>
<dbReference type="InterPro" id="IPR011108">
    <property type="entry name" value="RMMBL"/>
</dbReference>
<dbReference type="Pfam" id="PF22505">
    <property type="entry name" value="RNase_J_b_CASP"/>
    <property type="match status" value="1"/>
</dbReference>
<evidence type="ECO:0000259" key="13">
    <source>
        <dbReference type="SMART" id="SM00849"/>
    </source>
</evidence>
<dbReference type="SMART" id="SM00849">
    <property type="entry name" value="Lactamase_B"/>
    <property type="match status" value="1"/>
</dbReference>
<feature type="binding site" evidence="12">
    <location>
        <position position="46"/>
    </location>
    <ligand>
        <name>Ca(2+)</name>
        <dbReference type="ChEBI" id="CHEBI:29108"/>
    </ligand>
</feature>
<evidence type="ECO:0000256" key="2">
    <source>
        <dbReference type="ARBA" id="ARBA00022722"/>
    </source>
</evidence>
<dbReference type="HAMAP" id="MF_01491">
    <property type="entry name" value="RNase_J_bact"/>
    <property type="match status" value="1"/>
</dbReference>
<feature type="binding site" evidence="9 11">
    <location>
        <begin position="362"/>
        <end position="366"/>
    </location>
    <ligand>
        <name>substrate</name>
    </ligand>
</feature>
<keyword evidence="12" id="KW-0106">Calcium</keyword>
<comment type="cofactor">
    <cofactor evidence="12">
        <name>Ca(2+)</name>
        <dbReference type="ChEBI" id="CHEBI:29108"/>
    </cofactor>
    <text evidence="12">Binds 1 Ca(2+) cation per subunit. Seen in 1 crystal structure, it is not clear if it is physiologically important.</text>
</comment>
<dbReference type="InterPro" id="IPR042173">
    <property type="entry name" value="RNase_J_2"/>
</dbReference>
<comment type="subunit">
    <text evidence="9">Homodimer, may be a subunit of the RNA degradosome.</text>
</comment>
<dbReference type="InterPro" id="IPR030854">
    <property type="entry name" value="RNase_J_bac"/>
</dbReference>
<dbReference type="Gene3D" id="3.40.50.10710">
    <property type="entry name" value="Metallo-hydrolase/oxidoreductase"/>
    <property type="match status" value="1"/>
</dbReference>
<dbReference type="CDD" id="cd07714">
    <property type="entry name" value="RNaseJ_MBL-fold"/>
    <property type="match status" value="1"/>
</dbReference>
<feature type="binding site" evidence="12">
    <location>
        <position position="76"/>
    </location>
    <ligand>
        <name>Zn(2+)</name>
        <dbReference type="ChEBI" id="CHEBI:29105"/>
        <label>1</label>
        <note>catalytic</note>
    </ligand>
</feature>
<evidence type="ECO:0000256" key="1">
    <source>
        <dbReference type="ARBA" id="ARBA00022490"/>
    </source>
</evidence>
<evidence type="ECO:0000256" key="8">
    <source>
        <dbReference type="ARBA" id="ARBA00022884"/>
    </source>
</evidence>
<gene>
    <name evidence="9" type="primary">rnj</name>
    <name evidence="14" type="ORF">DEQ80_02970</name>
</gene>
<feature type="binding site" evidence="12">
    <location>
        <position position="73"/>
    </location>
    <ligand>
        <name>Zn(2+)</name>
        <dbReference type="ChEBI" id="CHEBI:29105"/>
        <label>1</label>
        <note>catalytic</note>
    </ligand>
</feature>
<evidence type="ECO:0000313" key="14">
    <source>
        <dbReference type="EMBL" id="HCE16799.1"/>
    </source>
</evidence>
<feature type="binding site" evidence="12">
    <location>
        <position position="75"/>
    </location>
    <ligand>
        <name>Zn(2+)</name>
        <dbReference type="ChEBI" id="CHEBI:29105"/>
        <label>1</label>
        <note>catalytic</note>
    </ligand>
</feature>
<dbReference type="Proteomes" id="UP000264141">
    <property type="component" value="Unassembled WGS sequence"/>
</dbReference>
<dbReference type="PANTHER" id="PTHR43694">
    <property type="entry name" value="RIBONUCLEASE J"/>
    <property type="match status" value="1"/>
</dbReference>
<dbReference type="GO" id="GO:0006364">
    <property type="term" value="P:rRNA processing"/>
    <property type="evidence" value="ECO:0007669"/>
    <property type="project" value="UniProtKB-UniRule"/>
</dbReference>